<evidence type="ECO:0000256" key="4">
    <source>
        <dbReference type="ARBA" id="ARBA00022692"/>
    </source>
</evidence>
<dbReference type="AlphaFoldDB" id="A0A2S0RFN0"/>
<evidence type="ECO:0000256" key="6">
    <source>
        <dbReference type="ARBA" id="ARBA00023136"/>
    </source>
</evidence>
<dbReference type="KEGG" id="fmg:HYN48_08425"/>
<dbReference type="Pfam" id="PF07690">
    <property type="entry name" value="MFS_1"/>
    <property type="match status" value="1"/>
</dbReference>
<dbReference type="GO" id="GO:0005886">
    <property type="term" value="C:plasma membrane"/>
    <property type="evidence" value="ECO:0007669"/>
    <property type="project" value="UniProtKB-SubCell"/>
</dbReference>
<organism evidence="8 9">
    <name type="scientific">Flavobacterium magnum</name>
    <dbReference type="NCBI Taxonomy" id="2162713"/>
    <lineage>
        <taxon>Bacteria</taxon>
        <taxon>Pseudomonadati</taxon>
        <taxon>Bacteroidota</taxon>
        <taxon>Flavobacteriia</taxon>
        <taxon>Flavobacteriales</taxon>
        <taxon>Flavobacteriaceae</taxon>
        <taxon>Flavobacterium</taxon>
    </lineage>
</organism>
<feature type="transmembrane region" description="Helical" evidence="7">
    <location>
        <begin position="30"/>
        <end position="51"/>
    </location>
</feature>
<accession>A0A2S0RFN0</accession>
<name>A0A2S0RFN0_9FLAO</name>
<feature type="transmembrane region" description="Helical" evidence="7">
    <location>
        <begin position="305"/>
        <end position="322"/>
    </location>
</feature>
<gene>
    <name evidence="8" type="ORF">HYN48_08425</name>
</gene>
<dbReference type="RefSeq" id="WP_108370682.1">
    <property type="nucleotide sequence ID" value="NZ_CP028811.1"/>
</dbReference>
<evidence type="ECO:0000313" key="8">
    <source>
        <dbReference type="EMBL" id="AWA30100.1"/>
    </source>
</evidence>
<evidence type="ECO:0000256" key="1">
    <source>
        <dbReference type="ARBA" id="ARBA00004651"/>
    </source>
</evidence>
<dbReference type="Gene3D" id="1.20.1250.20">
    <property type="entry name" value="MFS general substrate transporter like domains"/>
    <property type="match status" value="2"/>
</dbReference>
<feature type="transmembrane region" description="Helical" evidence="7">
    <location>
        <begin position="63"/>
        <end position="83"/>
    </location>
</feature>
<feature type="transmembrane region" description="Helical" evidence="7">
    <location>
        <begin position="190"/>
        <end position="212"/>
    </location>
</feature>
<feature type="transmembrane region" description="Helical" evidence="7">
    <location>
        <begin position="391"/>
        <end position="411"/>
    </location>
</feature>
<comment type="subcellular location">
    <subcellularLocation>
        <location evidence="1">Cell membrane</location>
        <topology evidence="1">Multi-pass membrane protein</topology>
    </subcellularLocation>
</comment>
<dbReference type="PANTHER" id="PTHR23513">
    <property type="entry name" value="INTEGRAL MEMBRANE EFFLUX PROTEIN-RELATED"/>
    <property type="match status" value="1"/>
</dbReference>
<keyword evidence="3" id="KW-1003">Cell membrane</keyword>
<keyword evidence="9" id="KW-1185">Reference proteome</keyword>
<dbReference type="GO" id="GO:0022857">
    <property type="term" value="F:transmembrane transporter activity"/>
    <property type="evidence" value="ECO:0007669"/>
    <property type="project" value="InterPro"/>
</dbReference>
<protein>
    <submittedName>
        <fullName evidence="8">MFS transporter</fullName>
    </submittedName>
</protein>
<keyword evidence="2" id="KW-0813">Transport</keyword>
<dbReference type="CDD" id="cd06173">
    <property type="entry name" value="MFS_MefA_like"/>
    <property type="match status" value="1"/>
</dbReference>
<evidence type="ECO:0000313" key="9">
    <source>
        <dbReference type="Proteomes" id="UP000244193"/>
    </source>
</evidence>
<evidence type="ECO:0000256" key="2">
    <source>
        <dbReference type="ARBA" id="ARBA00022448"/>
    </source>
</evidence>
<reference evidence="8 9" key="1">
    <citation type="submission" date="2018-04" db="EMBL/GenBank/DDBJ databases">
        <title>Genome sequencing of Flavobacterium sp. HYN0048.</title>
        <authorList>
            <person name="Yi H."/>
            <person name="Baek C."/>
        </authorList>
    </citation>
    <scope>NUCLEOTIDE SEQUENCE [LARGE SCALE GENOMIC DNA]</scope>
    <source>
        <strain evidence="8 9">HYN0048</strain>
    </source>
</reference>
<feature type="transmembrane region" description="Helical" evidence="7">
    <location>
        <begin position="162"/>
        <end position="184"/>
    </location>
</feature>
<evidence type="ECO:0000256" key="5">
    <source>
        <dbReference type="ARBA" id="ARBA00022989"/>
    </source>
</evidence>
<sequence>METETPTPIPRKGFISKNPSLKIREFRSYLTLRLGIIFALNMQSTTIYYWVYQMTNDKLSLGFVGLAEVIPAICCSFISGHFVDINEKRRMITICLFGYIITGAGMLLLALPVAAQHMESSWILHLIYAFVFLGGALRSFYSPSMFSLFGLIVPRADYPNATGWSSMAWQVGAVLGPLAAGFAIASLSVLSSLAIVVGLEILLLVPLFSIAVKPIVKKEKEAIIKSVTEGLRFVWRTPVLLSALALDMFSVLFGGAVALLPVYQKEILHVNEMGFGLLRSAPGVGAILTLGLLALLPLRTNPGRKLLLCVAGFAVSIIIFGLSENFYLSFAMLLFSGMFDAVSVVIRGTILQLVTPDDMRGRVSAVNTMFVSSSNELGDFESGVMAHFFGAVRAVVIGGCLTLGVVGYTLFRAPQLRKFTFDKNQSD</sequence>
<proteinExistence type="predicted"/>
<feature type="transmembrane region" description="Helical" evidence="7">
    <location>
        <begin position="280"/>
        <end position="298"/>
    </location>
</feature>
<feature type="transmembrane region" description="Helical" evidence="7">
    <location>
        <begin position="233"/>
        <end position="260"/>
    </location>
</feature>
<dbReference type="EMBL" id="CP028811">
    <property type="protein sequence ID" value="AWA30100.1"/>
    <property type="molecule type" value="Genomic_DNA"/>
</dbReference>
<dbReference type="PANTHER" id="PTHR23513:SF9">
    <property type="entry name" value="ENTEROBACTIN EXPORTER ENTS"/>
    <property type="match status" value="1"/>
</dbReference>
<evidence type="ECO:0000256" key="3">
    <source>
        <dbReference type="ARBA" id="ARBA00022475"/>
    </source>
</evidence>
<keyword evidence="6 7" id="KW-0472">Membrane</keyword>
<feature type="transmembrane region" description="Helical" evidence="7">
    <location>
        <begin position="95"/>
        <end position="115"/>
    </location>
</feature>
<keyword evidence="5 7" id="KW-1133">Transmembrane helix</keyword>
<feature type="transmembrane region" description="Helical" evidence="7">
    <location>
        <begin position="121"/>
        <end position="141"/>
    </location>
</feature>
<dbReference type="SUPFAM" id="SSF103473">
    <property type="entry name" value="MFS general substrate transporter"/>
    <property type="match status" value="1"/>
</dbReference>
<keyword evidence="4 7" id="KW-0812">Transmembrane</keyword>
<dbReference type="InterPro" id="IPR036259">
    <property type="entry name" value="MFS_trans_sf"/>
</dbReference>
<dbReference type="InterPro" id="IPR011701">
    <property type="entry name" value="MFS"/>
</dbReference>
<dbReference type="OrthoDB" id="7283966at2"/>
<dbReference type="Proteomes" id="UP000244193">
    <property type="component" value="Chromosome"/>
</dbReference>
<evidence type="ECO:0000256" key="7">
    <source>
        <dbReference type="SAM" id="Phobius"/>
    </source>
</evidence>